<feature type="transmembrane region" description="Helical" evidence="5">
    <location>
        <begin position="32"/>
        <end position="50"/>
    </location>
</feature>
<dbReference type="InParanoid" id="W4KNS1"/>
<dbReference type="KEGG" id="hir:HETIRDRAFT_145510"/>
<comment type="subcellular location">
    <subcellularLocation>
        <location evidence="1 5">Membrane</location>
        <topology evidence="1 5">Multi-pass membrane protein</topology>
    </subcellularLocation>
</comment>
<dbReference type="GO" id="GO:0005375">
    <property type="term" value="F:copper ion transmembrane transporter activity"/>
    <property type="evidence" value="ECO:0007669"/>
    <property type="project" value="UniProtKB-UniRule"/>
</dbReference>
<dbReference type="eggNOG" id="ENOG502S287">
    <property type="taxonomic scope" value="Eukaryota"/>
</dbReference>
<dbReference type="InterPro" id="IPR007274">
    <property type="entry name" value="Cop_transporter"/>
</dbReference>
<keyword evidence="7" id="KW-1185">Reference proteome</keyword>
<comment type="similarity">
    <text evidence="5">Belongs to the copper transporter (Ctr) (TC 1.A.56) family. SLC31A subfamily.</text>
</comment>
<dbReference type="Pfam" id="PF04145">
    <property type="entry name" value="Ctr"/>
    <property type="match status" value="1"/>
</dbReference>
<dbReference type="PANTHER" id="PTHR12483">
    <property type="entry name" value="SOLUTE CARRIER FAMILY 31 COPPER TRANSPORTERS"/>
    <property type="match status" value="1"/>
</dbReference>
<dbReference type="AlphaFoldDB" id="W4KNS1"/>
<evidence type="ECO:0000313" key="6">
    <source>
        <dbReference type="EMBL" id="ETW87488.1"/>
    </source>
</evidence>
<keyword evidence="5" id="KW-0406">Ion transport</keyword>
<gene>
    <name evidence="6" type="ORF">HETIRDRAFT_145510</name>
</gene>
<dbReference type="RefSeq" id="XP_009541382.1">
    <property type="nucleotide sequence ID" value="XM_009543087.1"/>
</dbReference>
<evidence type="ECO:0000256" key="4">
    <source>
        <dbReference type="ARBA" id="ARBA00023136"/>
    </source>
</evidence>
<reference evidence="6 7" key="1">
    <citation type="journal article" date="2012" name="New Phytol.">
        <title>Insight into trade-off between wood decay and parasitism from the genome of a fungal forest pathogen.</title>
        <authorList>
            <person name="Olson A."/>
            <person name="Aerts A."/>
            <person name="Asiegbu F."/>
            <person name="Belbahri L."/>
            <person name="Bouzid O."/>
            <person name="Broberg A."/>
            <person name="Canback B."/>
            <person name="Coutinho P.M."/>
            <person name="Cullen D."/>
            <person name="Dalman K."/>
            <person name="Deflorio G."/>
            <person name="van Diepen L.T."/>
            <person name="Dunand C."/>
            <person name="Duplessis S."/>
            <person name="Durling M."/>
            <person name="Gonthier P."/>
            <person name="Grimwood J."/>
            <person name="Fossdal C.G."/>
            <person name="Hansson D."/>
            <person name="Henrissat B."/>
            <person name="Hietala A."/>
            <person name="Himmelstrand K."/>
            <person name="Hoffmeister D."/>
            <person name="Hogberg N."/>
            <person name="James T.Y."/>
            <person name="Karlsson M."/>
            <person name="Kohler A."/>
            <person name="Kues U."/>
            <person name="Lee Y.H."/>
            <person name="Lin Y.C."/>
            <person name="Lind M."/>
            <person name="Lindquist E."/>
            <person name="Lombard V."/>
            <person name="Lucas S."/>
            <person name="Lunden K."/>
            <person name="Morin E."/>
            <person name="Murat C."/>
            <person name="Park J."/>
            <person name="Raffaello T."/>
            <person name="Rouze P."/>
            <person name="Salamov A."/>
            <person name="Schmutz J."/>
            <person name="Solheim H."/>
            <person name="Stahlberg J."/>
            <person name="Velez H."/>
            <person name="de Vries R.P."/>
            <person name="Wiebenga A."/>
            <person name="Woodward S."/>
            <person name="Yakovlev I."/>
            <person name="Garbelotto M."/>
            <person name="Martin F."/>
            <person name="Grigoriev I.V."/>
            <person name="Stenlid J."/>
        </authorList>
    </citation>
    <scope>NUCLEOTIDE SEQUENCE [LARGE SCALE GENOMIC DNA]</scope>
    <source>
        <strain evidence="6 7">TC 32-1</strain>
    </source>
</reference>
<organism evidence="6 7">
    <name type="scientific">Heterobasidion irregulare (strain TC 32-1)</name>
    <dbReference type="NCBI Taxonomy" id="747525"/>
    <lineage>
        <taxon>Eukaryota</taxon>
        <taxon>Fungi</taxon>
        <taxon>Dikarya</taxon>
        <taxon>Basidiomycota</taxon>
        <taxon>Agaricomycotina</taxon>
        <taxon>Agaricomycetes</taxon>
        <taxon>Russulales</taxon>
        <taxon>Bondarzewiaceae</taxon>
        <taxon>Heterobasidion</taxon>
        <taxon>Heterobasidion annosum species complex</taxon>
    </lineage>
</organism>
<feature type="transmembrane region" description="Helical" evidence="5">
    <location>
        <begin position="142"/>
        <end position="166"/>
    </location>
</feature>
<evidence type="ECO:0000256" key="3">
    <source>
        <dbReference type="ARBA" id="ARBA00022989"/>
    </source>
</evidence>
<keyword evidence="5" id="KW-0186">Copper</keyword>
<sequence length="182" mass="19670">MSNSTSSVEVLMTPYLHFVGGDYLLFKSLRPASHGAIAGACIVLVLLSIFERLLAAGRGIMEDHWKQRILAMTSHRFARPTSDAGLDSDGSSEGKEKVAAGIEQVLLKSASSRPDLRRARLIAPFIPSHDLTRGALYTLQALLSYALMLVVMTFQAAYIIAIIVGLGTGEILFGRFSGHSVH</sequence>
<keyword evidence="5" id="KW-0187">Copper transport</keyword>
<dbReference type="Proteomes" id="UP000030671">
    <property type="component" value="Unassembled WGS sequence"/>
</dbReference>
<protein>
    <recommendedName>
        <fullName evidence="5">Copper transport protein</fullName>
    </recommendedName>
</protein>
<dbReference type="PANTHER" id="PTHR12483:SF27">
    <property type="entry name" value="COPPER TRANSPORT PROTEIN CTR1"/>
    <property type="match status" value="1"/>
</dbReference>
<evidence type="ECO:0000256" key="5">
    <source>
        <dbReference type="RuleBase" id="RU367022"/>
    </source>
</evidence>
<keyword evidence="2 5" id="KW-0812">Transmembrane</keyword>
<dbReference type="HOGENOM" id="CLU_090404_0_1_1"/>
<accession>W4KNS1</accession>
<evidence type="ECO:0000313" key="7">
    <source>
        <dbReference type="Proteomes" id="UP000030671"/>
    </source>
</evidence>
<dbReference type="OrthoDB" id="73901at2759"/>
<proteinExistence type="inferred from homology"/>
<keyword evidence="4 5" id="KW-0472">Membrane</keyword>
<keyword evidence="3 5" id="KW-1133">Transmembrane helix</keyword>
<dbReference type="GO" id="GO:0005886">
    <property type="term" value="C:plasma membrane"/>
    <property type="evidence" value="ECO:0007669"/>
    <property type="project" value="TreeGrafter"/>
</dbReference>
<dbReference type="EMBL" id="KI925454">
    <property type="protein sequence ID" value="ETW87488.1"/>
    <property type="molecule type" value="Genomic_DNA"/>
</dbReference>
<name>W4KNS1_HETIT</name>
<dbReference type="GeneID" id="20667085"/>
<keyword evidence="5" id="KW-0813">Transport</keyword>
<evidence type="ECO:0000256" key="1">
    <source>
        <dbReference type="ARBA" id="ARBA00004141"/>
    </source>
</evidence>
<evidence type="ECO:0000256" key="2">
    <source>
        <dbReference type="ARBA" id="ARBA00022692"/>
    </source>
</evidence>